<dbReference type="PANTHER" id="PTHR37153:SF1">
    <property type="entry name" value="HYPOTHETICAL LOC292874"/>
    <property type="match status" value="1"/>
</dbReference>
<evidence type="ECO:0000313" key="3">
    <source>
        <dbReference type="Proteomes" id="UP001208570"/>
    </source>
</evidence>
<reference evidence="2" key="1">
    <citation type="journal article" date="2023" name="Mol. Biol. Evol.">
        <title>Third-Generation Sequencing Reveals the Adaptive Role of the Epigenome in Three Deep-Sea Polychaetes.</title>
        <authorList>
            <person name="Perez M."/>
            <person name="Aroh O."/>
            <person name="Sun Y."/>
            <person name="Lan Y."/>
            <person name="Juniper S.K."/>
            <person name="Young C.R."/>
            <person name="Angers B."/>
            <person name="Qian P.Y."/>
        </authorList>
    </citation>
    <scope>NUCLEOTIDE SEQUENCE</scope>
    <source>
        <strain evidence="2">P08H-3</strain>
    </source>
</reference>
<comment type="caution">
    <text evidence="2">The sequence shown here is derived from an EMBL/GenBank/DDBJ whole genome shotgun (WGS) entry which is preliminary data.</text>
</comment>
<sequence length="268" mass="29914">MAVAGSWSADAGGRMVPNCDDHEKTSAKPGEKTALSDKRNKPGNTSPPDRNQVEHAQFESALTSQGTTRTRLASILIRKKTSFGLSKTGRTQSDLQAVEKARLAQSMGLEPRIVDSIERCVKIKKPDDKMYSIGKHGISKIIRSFTEKPKSKPLTVCFNFPSIALTHLHILKLMRGLLSPIPEAKVSRIQFIDRNVLHGSRGLENRWIVALSSQEACDYVINSGLPLFNKVVKIRSYDEAIAEEYETFVKYTKVQKYLNPEGRKSRDS</sequence>
<gene>
    <name evidence="2" type="ORF">LSH36_255g04058</name>
</gene>
<feature type="region of interest" description="Disordered" evidence="1">
    <location>
        <begin position="1"/>
        <end position="52"/>
    </location>
</feature>
<evidence type="ECO:0000313" key="2">
    <source>
        <dbReference type="EMBL" id="KAK2154885.1"/>
    </source>
</evidence>
<organism evidence="2 3">
    <name type="scientific">Paralvinella palmiformis</name>
    <dbReference type="NCBI Taxonomy" id="53620"/>
    <lineage>
        <taxon>Eukaryota</taxon>
        <taxon>Metazoa</taxon>
        <taxon>Spiralia</taxon>
        <taxon>Lophotrochozoa</taxon>
        <taxon>Annelida</taxon>
        <taxon>Polychaeta</taxon>
        <taxon>Sedentaria</taxon>
        <taxon>Canalipalpata</taxon>
        <taxon>Terebellida</taxon>
        <taxon>Terebelliformia</taxon>
        <taxon>Alvinellidae</taxon>
        <taxon>Paralvinella</taxon>
    </lineage>
</organism>
<protein>
    <submittedName>
        <fullName evidence="2">Uncharacterized protein</fullName>
    </submittedName>
</protein>
<name>A0AAD9N317_9ANNE</name>
<dbReference type="EMBL" id="JAODUP010000255">
    <property type="protein sequence ID" value="KAK2154885.1"/>
    <property type="molecule type" value="Genomic_DNA"/>
</dbReference>
<dbReference type="InterPro" id="IPR031746">
    <property type="entry name" value="DUF4732"/>
</dbReference>
<accession>A0AAD9N317</accession>
<dbReference type="PANTHER" id="PTHR37153">
    <property type="entry name" value="CHROMOSOME 19 C19ORF81 HOMOLOG"/>
    <property type="match status" value="1"/>
</dbReference>
<dbReference type="Proteomes" id="UP001208570">
    <property type="component" value="Unassembled WGS sequence"/>
</dbReference>
<proteinExistence type="predicted"/>
<feature type="compositionally biased region" description="Basic and acidic residues" evidence="1">
    <location>
        <begin position="19"/>
        <end position="40"/>
    </location>
</feature>
<dbReference type="AlphaFoldDB" id="A0AAD9N317"/>
<keyword evidence="3" id="KW-1185">Reference proteome</keyword>
<dbReference type="Pfam" id="PF15876">
    <property type="entry name" value="DUF4732"/>
    <property type="match status" value="1"/>
</dbReference>
<evidence type="ECO:0000256" key="1">
    <source>
        <dbReference type="SAM" id="MobiDB-lite"/>
    </source>
</evidence>